<dbReference type="GO" id="GO:0005634">
    <property type="term" value="C:nucleus"/>
    <property type="evidence" value="ECO:0007669"/>
    <property type="project" value="UniProtKB-SubCell"/>
</dbReference>
<dbReference type="PANTHER" id="PTHR47338">
    <property type="entry name" value="ZN(II)2CYS6 TRANSCRIPTION FACTOR (EUROFUNG)-RELATED"/>
    <property type="match status" value="1"/>
</dbReference>
<evidence type="ECO:0000256" key="3">
    <source>
        <dbReference type="ARBA" id="ARBA00023015"/>
    </source>
</evidence>
<comment type="caution">
    <text evidence="8">The sequence shown here is derived from an EMBL/GenBank/DDBJ whole genome shotgun (WGS) entry which is preliminary data.</text>
</comment>
<evidence type="ECO:0000256" key="6">
    <source>
        <dbReference type="SAM" id="MobiDB-lite"/>
    </source>
</evidence>
<reference evidence="9" key="1">
    <citation type="submission" date="2015-09" db="EMBL/GenBank/DDBJ databases">
        <authorList>
            <person name="Fill T.P."/>
            <person name="Baretta J.F."/>
            <person name="de Almeida L.G."/>
            <person name="Rocha M."/>
            <person name="de Souza D.H."/>
            <person name="Malavazi I."/>
            <person name="Cerdeira L.T."/>
            <person name="Hong H."/>
            <person name="Samborskyy M."/>
            <person name="de Vasconcelos A.T."/>
            <person name="Leadlay P."/>
            <person name="Rodrigues-Filho E."/>
        </authorList>
    </citation>
    <scope>NUCLEOTIDE SEQUENCE [LARGE SCALE GENOMIC DNA]</scope>
    <source>
        <strain evidence="9">LaBioMMi 136</strain>
    </source>
</reference>
<feature type="region of interest" description="Disordered" evidence="6">
    <location>
        <begin position="1017"/>
        <end position="1082"/>
    </location>
</feature>
<dbReference type="InterPro" id="IPR001138">
    <property type="entry name" value="Zn2Cys6_DnaBD"/>
</dbReference>
<comment type="subcellular location">
    <subcellularLocation>
        <location evidence="1">Nucleus</location>
    </subcellularLocation>
</comment>
<feature type="compositionally biased region" description="Low complexity" evidence="6">
    <location>
        <begin position="105"/>
        <end position="131"/>
    </location>
</feature>
<evidence type="ECO:0000256" key="4">
    <source>
        <dbReference type="ARBA" id="ARBA00023163"/>
    </source>
</evidence>
<feature type="compositionally biased region" description="Polar residues" evidence="6">
    <location>
        <begin position="1043"/>
        <end position="1075"/>
    </location>
</feature>
<dbReference type="CDD" id="cd12148">
    <property type="entry name" value="fungal_TF_MHR"/>
    <property type="match status" value="1"/>
</dbReference>
<dbReference type="InterPro" id="IPR007396">
    <property type="entry name" value="TR_PAI2-type"/>
</dbReference>
<evidence type="ECO:0000313" key="8">
    <source>
        <dbReference type="EMBL" id="OOQ86309.1"/>
    </source>
</evidence>
<feature type="domain" description="Xylanolytic transcriptional activator regulatory" evidence="7">
    <location>
        <begin position="553"/>
        <end position="627"/>
    </location>
</feature>
<evidence type="ECO:0000256" key="5">
    <source>
        <dbReference type="ARBA" id="ARBA00023242"/>
    </source>
</evidence>
<dbReference type="GO" id="GO:0008270">
    <property type="term" value="F:zinc ion binding"/>
    <property type="evidence" value="ECO:0007669"/>
    <property type="project" value="InterPro"/>
</dbReference>
<dbReference type="EMBL" id="LJBN01000146">
    <property type="protein sequence ID" value="OOQ86309.1"/>
    <property type="molecule type" value="Genomic_DNA"/>
</dbReference>
<feature type="region of interest" description="Disordered" evidence="6">
    <location>
        <begin position="55"/>
        <end position="75"/>
    </location>
</feature>
<dbReference type="GO" id="GO:0006351">
    <property type="term" value="P:DNA-templated transcription"/>
    <property type="evidence" value="ECO:0007669"/>
    <property type="project" value="InterPro"/>
</dbReference>
<feature type="region of interest" description="Disordered" evidence="6">
    <location>
        <begin position="102"/>
        <end position="131"/>
    </location>
</feature>
<keyword evidence="3" id="KW-0805">Transcription regulation</keyword>
<dbReference type="Gene3D" id="2.30.110.10">
    <property type="entry name" value="Electron Transport, Fmn-binding Protein, Chain A"/>
    <property type="match status" value="1"/>
</dbReference>
<organism evidence="8 9">
    <name type="scientific">Penicillium brasilianum</name>
    <dbReference type="NCBI Taxonomy" id="104259"/>
    <lineage>
        <taxon>Eukaryota</taxon>
        <taxon>Fungi</taxon>
        <taxon>Dikarya</taxon>
        <taxon>Ascomycota</taxon>
        <taxon>Pezizomycotina</taxon>
        <taxon>Eurotiomycetes</taxon>
        <taxon>Eurotiomycetidae</taxon>
        <taxon>Eurotiales</taxon>
        <taxon>Aspergillaceae</taxon>
        <taxon>Penicillium</taxon>
    </lineage>
</organism>
<evidence type="ECO:0000256" key="2">
    <source>
        <dbReference type="ARBA" id="ARBA00022723"/>
    </source>
</evidence>
<evidence type="ECO:0000313" key="9">
    <source>
        <dbReference type="Proteomes" id="UP000190744"/>
    </source>
</evidence>
<name>A0A1S9RLB8_PENBI</name>
<dbReference type="GO" id="GO:0000981">
    <property type="term" value="F:DNA-binding transcription factor activity, RNA polymerase II-specific"/>
    <property type="evidence" value="ECO:0007669"/>
    <property type="project" value="InterPro"/>
</dbReference>
<feature type="compositionally biased region" description="Basic residues" evidence="6">
    <location>
        <begin position="1017"/>
        <end position="1031"/>
    </location>
</feature>
<evidence type="ECO:0000259" key="7">
    <source>
        <dbReference type="SMART" id="SM00906"/>
    </source>
</evidence>
<dbReference type="InterPro" id="IPR007219">
    <property type="entry name" value="XnlR_reg_dom"/>
</dbReference>
<accession>A0A1S9RLB8</accession>
<feature type="region of interest" description="Disordered" evidence="6">
    <location>
        <begin position="1111"/>
        <end position="1130"/>
    </location>
</feature>
<dbReference type="InterPro" id="IPR012349">
    <property type="entry name" value="Split_barrel_FMN-bd"/>
</dbReference>
<keyword evidence="4" id="KW-0804">Transcription</keyword>
<dbReference type="Pfam" id="PF04082">
    <property type="entry name" value="Fungal_trans"/>
    <property type="match status" value="1"/>
</dbReference>
<keyword evidence="2" id="KW-0479">Metal-binding</keyword>
<dbReference type="GO" id="GO:0003677">
    <property type="term" value="F:DNA binding"/>
    <property type="evidence" value="ECO:0007669"/>
    <property type="project" value="InterPro"/>
</dbReference>
<dbReference type="SMART" id="SM00906">
    <property type="entry name" value="Fungal_trans"/>
    <property type="match status" value="1"/>
</dbReference>
<feature type="compositionally biased region" description="Basic and acidic residues" evidence="6">
    <location>
        <begin position="363"/>
        <end position="372"/>
    </location>
</feature>
<feature type="region of interest" description="Disordered" evidence="6">
    <location>
        <begin position="363"/>
        <end position="387"/>
    </location>
</feature>
<feature type="region of interest" description="Disordered" evidence="6">
    <location>
        <begin position="399"/>
        <end position="448"/>
    </location>
</feature>
<sequence>MHLRPEHAVTDLPTLHAFIRAHPLGLLTTSLPSENFPTLQCSHIPWVLDADTSIQTDSESNESSESLNGTPTHTPARRAVLRGHIARANPQTAAMLEAVTDTSPASLGHQSQSQSQPQSQSAAQSDQGQGMAGSYLPGEVLVVFTSPVDHYITPHFYTAAKAAASAGAGAGTGTGAGVTTADGVGTGKVRIAPTWNYAAAQVYGRMRVFHESGVEDTGSFLHRQLSDLARLGEEGVMGFTSGAGGTGTSPWTIEDAPEKYIAALKKGIVGMEVEITRVEGRFKIKCNRLRPSCEACKVFQCPCIYGECMQSSDIPPAVLARFRAFSPKRLNVSTFPPPDAIPKKRGPKTDVLEALLKRVDGLEKRLQDEKDPISPTSPDKQQPDDLPLGQARSAARRNTLDASAFNPYATSDSRPALSSSLSQNADSFPRLTGHDPSPGLPPQSAPQNGGLSDVLLDAFFARLHGKPFYILDEAGTRQRHQLNQLPVHLAMAISAMTLRYTHVGQPEQSLRIGLDAALQARRIIDVDNPTIEGLQSLLLLSQAFFAYGLGKKAYMTFSNCAAMAVALDLLREPPSKANLSASERETRRRLFWSVYLMDRFITCGSRRPCLIADHSIVLRLPSWSPHAAGLNMEGELFHVGPNIQYSADSRRKAPSAALLLIDITRILGVTNRYLAAGGVKGDSHFPWHALSNLSKIRQELDIWAAGTQDVFASIEALFGHPESTTLLLSKLIYHLVHCLIYRPFLPIDLVELRGTGQHQSWQIEATNLCFSHSNAIAELVELGRSSPLVEWPAFVGYCVCTAGTVHVHGVHYKGREGEVFSSSAEFLTREMHQLAWLRNSWAGVQHQRELLQTIYTCHTELVRNLASSSMRFSPVFHLEDFLDRYPGLTVDGAHPYRLRRSTNPVLPSNGTTLIPTPSTLLRQPSTDTLTPIILSNPRLGPPQLPLAFSSKITSIEQPSLPSPPLPPTNSTFPISLLHLPDPIRLRPTLPINIPTIPRQPPPRPSQRLLPKRLRPLPARFPHRPFAHHRPKPPSNPQYATFPFDTSATQNGAALTPGAQSQTSGSHTASSETGTGNLEKDPFLSLLEQLAENEHSQGGPSELDFFLTGAVDGEGDVNVKVGDEGSRVSEM</sequence>
<gene>
    <name evidence="8" type="ORF">PEBR_22921</name>
</gene>
<evidence type="ECO:0000256" key="1">
    <source>
        <dbReference type="ARBA" id="ARBA00004123"/>
    </source>
</evidence>
<proteinExistence type="predicted"/>
<dbReference type="AlphaFoldDB" id="A0A1S9RLB8"/>
<keyword evidence="5" id="KW-0539">Nucleus</keyword>
<dbReference type="SUPFAM" id="SSF50475">
    <property type="entry name" value="FMN-binding split barrel"/>
    <property type="match status" value="1"/>
</dbReference>
<protein>
    <submittedName>
        <fullName evidence="8">Fungal specific transcription factor</fullName>
    </submittedName>
</protein>
<dbReference type="PANTHER" id="PTHR47338:SF4">
    <property type="entry name" value="ZN(II)2CYS6 TRANSCRIPTION FACTOR (EUROFUNG)"/>
    <property type="match status" value="1"/>
</dbReference>
<dbReference type="Pfam" id="PF04299">
    <property type="entry name" value="FMN_bind_2"/>
    <property type="match status" value="2"/>
</dbReference>
<dbReference type="CDD" id="cd00067">
    <property type="entry name" value="GAL4"/>
    <property type="match status" value="1"/>
</dbReference>
<dbReference type="Proteomes" id="UP000190744">
    <property type="component" value="Unassembled WGS sequence"/>
</dbReference>
<dbReference type="InterPro" id="IPR050815">
    <property type="entry name" value="TF_fung"/>
</dbReference>
<feature type="compositionally biased region" description="Basic and acidic residues" evidence="6">
    <location>
        <begin position="1120"/>
        <end position="1130"/>
    </location>
</feature>